<dbReference type="NCBIfam" id="NF007031">
    <property type="entry name" value="PRK09496.1-2"/>
    <property type="match status" value="1"/>
</dbReference>
<proteinExistence type="predicted"/>
<evidence type="ECO:0000256" key="4">
    <source>
        <dbReference type="ARBA" id="ARBA00022958"/>
    </source>
</evidence>
<dbReference type="NCBIfam" id="NF007041">
    <property type="entry name" value="PRK09496.3-4"/>
    <property type="match status" value="1"/>
</dbReference>
<dbReference type="PANTHER" id="PTHR43833">
    <property type="entry name" value="POTASSIUM CHANNEL PROTEIN 2-RELATED-RELATED"/>
    <property type="match status" value="1"/>
</dbReference>
<keyword evidence="2" id="KW-0813">Transport</keyword>
<dbReference type="Proteomes" id="UP000295711">
    <property type="component" value="Unassembled WGS sequence"/>
</dbReference>
<organism evidence="9 10">
    <name type="scientific">Frisingicoccus caecimuris</name>
    <dbReference type="NCBI Taxonomy" id="1796636"/>
    <lineage>
        <taxon>Bacteria</taxon>
        <taxon>Bacillati</taxon>
        <taxon>Bacillota</taxon>
        <taxon>Clostridia</taxon>
        <taxon>Lachnospirales</taxon>
        <taxon>Lachnospiraceae</taxon>
        <taxon>Frisingicoccus</taxon>
    </lineage>
</organism>
<evidence type="ECO:0000256" key="2">
    <source>
        <dbReference type="ARBA" id="ARBA00022448"/>
    </source>
</evidence>
<dbReference type="InterPro" id="IPR050721">
    <property type="entry name" value="Trk_Ktr_HKT_K-transport"/>
</dbReference>
<feature type="domain" description="RCK C-terminal" evidence="8">
    <location>
        <begin position="140"/>
        <end position="223"/>
    </location>
</feature>
<dbReference type="InterPro" id="IPR006037">
    <property type="entry name" value="RCK_C"/>
</dbReference>
<gene>
    <name evidence="9" type="ORF">EV212_10663</name>
</gene>
<name>A0A4V2SDQ2_9FIRM</name>
<dbReference type="SUPFAM" id="SSF51735">
    <property type="entry name" value="NAD(P)-binding Rossmann-fold domains"/>
    <property type="match status" value="2"/>
</dbReference>
<dbReference type="RefSeq" id="WP_132091287.1">
    <property type="nucleotide sequence ID" value="NZ_JANKAQ010000008.1"/>
</dbReference>
<evidence type="ECO:0000259" key="8">
    <source>
        <dbReference type="PROSITE" id="PS51202"/>
    </source>
</evidence>
<dbReference type="SUPFAM" id="SSF116726">
    <property type="entry name" value="TrkA C-terminal domain-like"/>
    <property type="match status" value="2"/>
</dbReference>
<keyword evidence="6" id="KW-0406">Ion transport</keyword>
<comment type="caution">
    <text evidence="9">The sequence shown here is derived from an EMBL/GenBank/DDBJ whole genome shotgun (WGS) entry which is preliminary data.</text>
</comment>
<evidence type="ECO:0000256" key="1">
    <source>
        <dbReference type="ARBA" id="ARBA00017378"/>
    </source>
</evidence>
<keyword evidence="4" id="KW-0630">Potassium</keyword>
<keyword evidence="10" id="KW-1185">Reference proteome</keyword>
<dbReference type="PANTHER" id="PTHR43833:SF5">
    <property type="entry name" value="TRK SYSTEM POTASSIUM UPTAKE PROTEIN TRKA"/>
    <property type="match status" value="1"/>
</dbReference>
<dbReference type="NCBIfam" id="NF007033">
    <property type="entry name" value="PRK09496.1-5"/>
    <property type="match status" value="1"/>
</dbReference>
<feature type="domain" description="RCK N-terminal" evidence="7">
    <location>
        <begin position="1"/>
        <end position="120"/>
    </location>
</feature>
<dbReference type="Pfam" id="PF02080">
    <property type="entry name" value="TrkA_C"/>
    <property type="match status" value="2"/>
</dbReference>
<protein>
    <recommendedName>
        <fullName evidence="1">Trk system potassium uptake protein TrkA</fullName>
    </recommendedName>
</protein>
<dbReference type="InterPro" id="IPR036721">
    <property type="entry name" value="RCK_C_sf"/>
</dbReference>
<evidence type="ECO:0000313" key="9">
    <source>
        <dbReference type="EMBL" id="TCO84636.1"/>
    </source>
</evidence>
<dbReference type="AlphaFoldDB" id="A0A4V2SDQ2"/>
<dbReference type="PROSITE" id="PS51202">
    <property type="entry name" value="RCK_C"/>
    <property type="match status" value="2"/>
</dbReference>
<dbReference type="InterPro" id="IPR003148">
    <property type="entry name" value="RCK_N"/>
</dbReference>
<feature type="domain" description="RCK N-terminal" evidence="7">
    <location>
        <begin position="228"/>
        <end position="356"/>
    </location>
</feature>
<dbReference type="EMBL" id="SLXA01000006">
    <property type="protein sequence ID" value="TCO84636.1"/>
    <property type="molecule type" value="Genomic_DNA"/>
</dbReference>
<dbReference type="Gene3D" id="3.40.50.720">
    <property type="entry name" value="NAD(P)-binding Rossmann-like Domain"/>
    <property type="match status" value="2"/>
</dbReference>
<evidence type="ECO:0000256" key="3">
    <source>
        <dbReference type="ARBA" id="ARBA00022538"/>
    </source>
</evidence>
<evidence type="ECO:0000256" key="5">
    <source>
        <dbReference type="ARBA" id="ARBA00023027"/>
    </source>
</evidence>
<keyword evidence="3" id="KW-0633">Potassium transport</keyword>
<feature type="domain" description="RCK C-terminal" evidence="8">
    <location>
        <begin position="375"/>
        <end position="456"/>
    </location>
</feature>
<dbReference type="PRINTS" id="PR00335">
    <property type="entry name" value="KUPTAKETRKA"/>
</dbReference>
<dbReference type="InterPro" id="IPR036291">
    <property type="entry name" value="NAD(P)-bd_dom_sf"/>
</dbReference>
<dbReference type="NCBIfam" id="NF007039">
    <property type="entry name" value="PRK09496.3-2"/>
    <property type="match status" value="1"/>
</dbReference>
<accession>A0A4V2SDQ2</accession>
<evidence type="ECO:0000259" key="7">
    <source>
        <dbReference type="PROSITE" id="PS51201"/>
    </source>
</evidence>
<sequence length="459" mass="50630">MKIIIAGCGKVGYTLAEQLSEEGHEITVIEPRAERVEAAVDALDIIGYIGNGNSYKIQKEAGVEEADLLIAVTGHDEVNLLSCLIAKKAGNCRTIARVRNPEYVDEIGFIKEELGLSVAINPELATARDIERLIQVPSALDVDTFAKERAYMVRFEIPKGSPWHELRVMDAAVKYGNHFLVCILERGDDVVIPSGHTMMMEGDTISMIAPTEDMNRLFNVIGIPTRPIRNVMIAGGGTIAYYLAQRLLRSKVNTTIVESNLQRCNQLSERLDRATIIYGDAADSKLLLEEGLEQMDAFVALTNFDEENIMLSLYAHQVSKAKLITKINKIAFEGIVKSIPVGSIISPKYLTAEHIIQYVRDLGNSMIDERDSKVEMVYRIADGKAEALEFSVEDHSRVINVPLMNLKLKPNLLICSIMRANKVIIPSGQDCILPGDKVVVAATGTHLSRIEDILDGAVK</sequence>
<dbReference type="InterPro" id="IPR006036">
    <property type="entry name" value="K_uptake_TrkA"/>
</dbReference>
<evidence type="ECO:0000256" key="6">
    <source>
        <dbReference type="ARBA" id="ARBA00023065"/>
    </source>
</evidence>
<dbReference type="OrthoDB" id="9775180at2"/>
<dbReference type="Pfam" id="PF02254">
    <property type="entry name" value="TrkA_N"/>
    <property type="match status" value="2"/>
</dbReference>
<dbReference type="Gene3D" id="3.30.70.1450">
    <property type="entry name" value="Regulator of K+ conductance, C-terminal domain"/>
    <property type="match status" value="2"/>
</dbReference>
<keyword evidence="5" id="KW-0520">NAD</keyword>
<reference evidence="9 10" key="1">
    <citation type="submission" date="2019-03" db="EMBL/GenBank/DDBJ databases">
        <title>Genomic Encyclopedia of Type Strains, Phase IV (KMG-IV): sequencing the most valuable type-strain genomes for metagenomic binning, comparative biology and taxonomic classification.</title>
        <authorList>
            <person name="Goeker M."/>
        </authorList>
    </citation>
    <scope>NUCLEOTIDE SEQUENCE [LARGE SCALE GENOMIC DNA]</scope>
    <source>
        <strain evidence="9 10">DSM 28559</strain>
    </source>
</reference>
<dbReference type="GO" id="GO:0005886">
    <property type="term" value="C:plasma membrane"/>
    <property type="evidence" value="ECO:0007669"/>
    <property type="project" value="InterPro"/>
</dbReference>
<dbReference type="GO" id="GO:0015079">
    <property type="term" value="F:potassium ion transmembrane transporter activity"/>
    <property type="evidence" value="ECO:0007669"/>
    <property type="project" value="InterPro"/>
</dbReference>
<evidence type="ECO:0000313" key="10">
    <source>
        <dbReference type="Proteomes" id="UP000295711"/>
    </source>
</evidence>
<dbReference type="PROSITE" id="PS51201">
    <property type="entry name" value="RCK_N"/>
    <property type="match status" value="2"/>
</dbReference>